<proteinExistence type="predicted"/>
<feature type="region of interest" description="Disordered" evidence="1">
    <location>
        <begin position="162"/>
        <end position="189"/>
    </location>
</feature>
<dbReference type="AlphaFoldDB" id="A0A0C9SLI8"/>
<evidence type="ECO:0000313" key="3">
    <source>
        <dbReference type="Proteomes" id="UP000053647"/>
    </source>
</evidence>
<reference evidence="2 3" key="1">
    <citation type="submission" date="2014-06" db="EMBL/GenBank/DDBJ databases">
        <authorList>
            <consortium name="DOE Joint Genome Institute"/>
            <person name="Kuo A."/>
            <person name="Kohler A."/>
            <person name="Nagy L.G."/>
            <person name="Floudas D."/>
            <person name="Copeland A."/>
            <person name="Barry K.W."/>
            <person name="Cichocki N."/>
            <person name="Veneault-Fourrey C."/>
            <person name="LaButti K."/>
            <person name="Lindquist E.A."/>
            <person name="Lipzen A."/>
            <person name="Lundell T."/>
            <person name="Morin E."/>
            <person name="Murat C."/>
            <person name="Sun H."/>
            <person name="Tunlid A."/>
            <person name="Henrissat B."/>
            <person name="Grigoriev I.V."/>
            <person name="Hibbett D.S."/>
            <person name="Martin F."/>
            <person name="Nordberg H.P."/>
            <person name="Cantor M.N."/>
            <person name="Hua S.X."/>
        </authorList>
    </citation>
    <scope>NUCLEOTIDE SEQUENCE [LARGE SCALE GENOMIC DNA]</scope>
    <source>
        <strain evidence="2 3">ATCC 200175</strain>
    </source>
</reference>
<sequence length="356" mass="40023">MTQDSDSIHAFSAVLTRLRETDYKEGFVQGLPVQELPRALLWTHANPPRRRLAFPTWSWAGWEGAVKPVLAKGVRLLQQENLPPLRAWKAGTHGQPELIYDFDPIQWISEDDLKARSDEELDVGRDGDGKSQASASEESPDSEVVKKGGAIKAKASAESLDFHHSWLHDPSSDEESEETDDREVIPRIPEKIARNTDPLFLIAKSMLEEPPSPPEKIDPDVLLLDAITIQLKFKKTRDQSRPDSDEEGLPQDIEENLKAKYERCLVEFQGGPRKQELRFYGSNAKKVINKRNGKDQDFIILGRESELDIGGDIWYALLLVDWDGNIASRVAVASLGIPDAGLLANVNPQRRLIRLK</sequence>
<accession>A0A0C9SLI8</accession>
<evidence type="ECO:0000313" key="2">
    <source>
        <dbReference type="EMBL" id="KIJ04499.1"/>
    </source>
</evidence>
<dbReference type="OrthoDB" id="3793305at2759"/>
<feature type="compositionally biased region" description="Basic and acidic residues" evidence="1">
    <location>
        <begin position="120"/>
        <end position="129"/>
    </location>
</feature>
<feature type="region of interest" description="Disordered" evidence="1">
    <location>
        <begin position="120"/>
        <end position="150"/>
    </location>
</feature>
<feature type="compositionally biased region" description="Basic and acidic residues" evidence="1">
    <location>
        <begin position="162"/>
        <end position="171"/>
    </location>
</feature>
<gene>
    <name evidence="2" type="ORF">PAXINDRAFT_104152</name>
</gene>
<keyword evidence="3" id="KW-1185">Reference proteome</keyword>
<reference evidence="3" key="2">
    <citation type="submission" date="2015-01" db="EMBL/GenBank/DDBJ databases">
        <title>Evolutionary Origins and Diversification of the Mycorrhizal Mutualists.</title>
        <authorList>
            <consortium name="DOE Joint Genome Institute"/>
            <consortium name="Mycorrhizal Genomics Consortium"/>
            <person name="Kohler A."/>
            <person name="Kuo A."/>
            <person name="Nagy L.G."/>
            <person name="Floudas D."/>
            <person name="Copeland A."/>
            <person name="Barry K.W."/>
            <person name="Cichocki N."/>
            <person name="Veneault-Fourrey C."/>
            <person name="LaButti K."/>
            <person name="Lindquist E.A."/>
            <person name="Lipzen A."/>
            <person name="Lundell T."/>
            <person name="Morin E."/>
            <person name="Murat C."/>
            <person name="Riley R."/>
            <person name="Ohm R."/>
            <person name="Sun H."/>
            <person name="Tunlid A."/>
            <person name="Henrissat B."/>
            <person name="Grigoriev I.V."/>
            <person name="Hibbett D.S."/>
            <person name="Martin F."/>
        </authorList>
    </citation>
    <scope>NUCLEOTIDE SEQUENCE [LARGE SCALE GENOMIC DNA]</scope>
    <source>
        <strain evidence="3">ATCC 200175</strain>
    </source>
</reference>
<dbReference type="Proteomes" id="UP000053647">
    <property type="component" value="Unassembled WGS sequence"/>
</dbReference>
<name>A0A0C9SLI8_PAXIN</name>
<feature type="compositionally biased region" description="Acidic residues" evidence="1">
    <location>
        <begin position="172"/>
        <end position="181"/>
    </location>
</feature>
<dbReference type="HOGENOM" id="CLU_778671_0_0_1"/>
<dbReference type="EMBL" id="KN821772">
    <property type="protein sequence ID" value="KIJ04499.1"/>
    <property type="molecule type" value="Genomic_DNA"/>
</dbReference>
<protein>
    <submittedName>
        <fullName evidence="2">Uncharacterized protein</fullName>
    </submittedName>
</protein>
<evidence type="ECO:0000256" key="1">
    <source>
        <dbReference type="SAM" id="MobiDB-lite"/>
    </source>
</evidence>
<organism evidence="2 3">
    <name type="scientific">Paxillus involutus ATCC 200175</name>
    <dbReference type="NCBI Taxonomy" id="664439"/>
    <lineage>
        <taxon>Eukaryota</taxon>
        <taxon>Fungi</taxon>
        <taxon>Dikarya</taxon>
        <taxon>Basidiomycota</taxon>
        <taxon>Agaricomycotina</taxon>
        <taxon>Agaricomycetes</taxon>
        <taxon>Agaricomycetidae</taxon>
        <taxon>Boletales</taxon>
        <taxon>Paxilineae</taxon>
        <taxon>Paxillaceae</taxon>
        <taxon>Paxillus</taxon>
    </lineage>
</organism>